<dbReference type="HOGENOM" id="CLU_984833_0_0_1"/>
<evidence type="ECO:0000259" key="4">
    <source>
        <dbReference type="PROSITE" id="PS50888"/>
    </source>
</evidence>
<evidence type="ECO:0000256" key="3">
    <source>
        <dbReference type="SAM" id="MobiDB-lite"/>
    </source>
</evidence>
<accession>D8RSR1</accession>
<dbReference type="SMART" id="SM00353">
    <property type="entry name" value="HLH"/>
    <property type="match status" value="1"/>
</dbReference>
<dbReference type="InterPro" id="IPR037546">
    <property type="entry name" value="SAC51-like"/>
</dbReference>
<evidence type="ECO:0000313" key="5">
    <source>
        <dbReference type="EMBL" id="EFJ24905.1"/>
    </source>
</evidence>
<dbReference type="PROSITE" id="PS50888">
    <property type="entry name" value="BHLH"/>
    <property type="match status" value="1"/>
</dbReference>
<dbReference type="InterPro" id="IPR036638">
    <property type="entry name" value="HLH_DNA-bd_sf"/>
</dbReference>
<feature type="compositionally biased region" description="Basic and acidic residues" evidence="3">
    <location>
        <begin position="195"/>
        <end position="210"/>
    </location>
</feature>
<feature type="compositionally biased region" description="Polar residues" evidence="3">
    <location>
        <begin position="164"/>
        <end position="173"/>
    </location>
</feature>
<feature type="region of interest" description="Disordered" evidence="3">
    <location>
        <begin position="156"/>
        <end position="222"/>
    </location>
</feature>
<dbReference type="InterPro" id="IPR011598">
    <property type="entry name" value="bHLH_dom"/>
</dbReference>
<gene>
    <name evidence="5" type="ORF">SELMODRAFT_414431</name>
</gene>
<dbReference type="PANTHER" id="PTHR36066:SF2">
    <property type="entry name" value="TRANSCRIPTION FACTOR BHLH145"/>
    <property type="match status" value="1"/>
</dbReference>
<proteinExistence type="predicted"/>
<dbReference type="Gramene" id="EFJ24905">
    <property type="protein sequence ID" value="EFJ24905"/>
    <property type="gene ID" value="SELMODRAFT_414431"/>
</dbReference>
<dbReference type="SUPFAM" id="SSF47459">
    <property type="entry name" value="HLH, helix-loop-helix DNA-binding domain"/>
    <property type="match status" value="1"/>
</dbReference>
<dbReference type="PANTHER" id="PTHR36066">
    <property type="entry name" value="TRANSCRIPTION FACTOR BHLH145"/>
    <property type="match status" value="1"/>
</dbReference>
<dbReference type="EMBL" id="GL377588">
    <property type="protein sequence ID" value="EFJ24905.1"/>
    <property type="molecule type" value="Genomic_DNA"/>
</dbReference>
<keyword evidence="2" id="KW-0804">Transcription</keyword>
<organism evidence="6">
    <name type="scientific">Selaginella moellendorffii</name>
    <name type="common">Spikemoss</name>
    <dbReference type="NCBI Taxonomy" id="88036"/>
    <lineage>
        <taxon>Eukaryota</taxon>
        <taxon>Viridiplantae</taxon>
        <taxon>Streptophyta</taxon>
        <taxon>Embryophyta</taxon>
        <taxon>Tracheophyta</taxon>
        <taxon>Lycopodiopsida</taxon>
        <taxon>Selaginellales</taxon>
        <taxon>Selaginellaceae</taxon>
        <taxon>Selaginella</taxon>
    </lineage>
</organism>
<reference evidence="5 6" key="1">
    <citation type="journal article" date="2011" name="Science">
        <title>The Selaginella genome identifies genetic changes associated with the evolution of vascular plants.</title>
        <authorList>
            <person name="Banks J.A."/>
            <person name="Nishiyama T."/>
            <person name="Hasebe M."/>
            <person name="Bowman J.L."/>
            <person name="Gribskov M."/>
            <person name="dePamphilis C."/>
            <person name="Albert V.A."/>
            <person name="Aono N."/>
            <person name="Aoyama T."/>
            <person name="Ambrose B.A."/>
            <person name="Ashton N.W."/>
            <person name="Axtell M.J."/>
            <person name="Barker E."/>
            <person name="Barker M.S."/>
            <person name="Bennetzen J.L."/>
            <person name="Bonawitz N.D."/>
            <person name="Chapple C."/>
            <person name="Cheng C."/>
            <person name="Correa L.G."/>
            <person name="Dacre M."/>
            <person name="DeBarry J."/>
            <person name="Dreyer I."/>
            <person name="Elias M."/>
            <person name="Engstrom E.M."/>
            <person name="Estelle M."/>
            <person name="Feng L."/>
            <person name="Finet C."/>
            <person name="Floyd S.K."/>
            <person name="Frommer W.B."/>
            <person name="Fujita T."/>
            <person name="Gramzow L."/>
            <person name="Gutensohn M."/>
            <person name="Harholt J."/>
            <person name="Hattori M."/>
            <person name="Heyl A."/>
            <person name="Hirai T."/>
            <person name="Hiwatashi Y."/>
            <person name="Ishikawa M."/>
            <person name="Iwata M."/>
            <person name="Karol K.G."/>
            <person name="Koehler B."/>
            <person name="Kolukisaoglu U."/>
            <person name="Kubo M."/>
            <person name="Kurata T."/>
            <person name="Lalonde S."/>
            <person name="Li K."/>
            <person name="Li Y."/>
            <person name="Litt A."/>
            <person name="Lyons E."/>
            <person name="Manning G."/>
            <person name="Maruyama T."/>
            <person name="Michael T.P."/>
            <person name="Mikami K."/>
            <person name="Miyazaki S."/>
            <person name="Morinaga S."/>
            <person name="Murata T."/>
            <person name="Mueller-Roeber B."/>
            <person name="Nelson D.R."/>
            <person name="Obara M."/>
            <person name="Oguri Y."/>
            <person name="Olmstead R.G."/>
            <person name="Onodera N."/>
            <person name="Petersen B.L."/>
            <person name="Pils B."/>
            <person name="Prigge M."/>
            <person name="Rensing S.A."/>
            <person name="Riano-Pachon D.M."/>
            <person name="Roberts A.W."/>
            <person name="Sato Y."/>
            <person name="Scheller H.V."/>
            <person name="Schulz B."/>
            <person name="Schulz C."/>
            <person name="Shakirov E.V."/>
            <person name="Shibagaki N."/>
            <person name="Shinohara N."/>
            <person name="Shippen D.E."/>
            <person name="Soerensen I."/>
            <person name="Sotooka R."/>
            <person name="Sugimoto N."/>
            <person name="Sugita M."/>
            <person name="Sumikawa N."/>
            <person name="Tanurdzic M."/>
            <person name="Theissen G."/>
            <person name="Ulvskov P."/>
            <person name="Wakazuki S."/>
            <person name="Weng J.K."/>
            <person name="Willats W.W."/>
            <person name="Wipf D."/>
            <person name="Wolf P.G."/>
            <person name="Yang L."/>
            <person name="Zimmer A.D."/>
            <person name="Zhu Q."/>
            <person name="Mitros T."/>
            <person name="Hellsten U."/>
            <person name="Loque D."/>
            <person name="Otillar R."/>
            <person name="Salamov A."/>
            <person name="Schmutz J."/>
            <person name="Shapiro H."/>
            <person name="Lindquist E."/>
            <person name="Lucas S."/>
            <person name="Rokhsar D."/>
            <person name="Grigoriev I.V."/>
        </authorList>
    </citation>
    <scope>NUCLEOTIDE SEQUENCE [LARGE SCALE GENOMIC DNA]</scope>
</reference>
<dbReference type="Gene3D" id="4.10.280.10">
    <property type="entry name" value="Helix-loop-helix DNA-binding domain"/>
    <property type="match status" value="1"/>
</dbReference>
<keyword evidence="6" id="KW-1185">Reference proteome</keyword>
<sequence length="283" mass="31344">MESVELDLSQAELENVLHFSGAIGKEEVEFQIADRVKRPPRAKYVLFDQCGSEKVVVVHSDGVSPRPYEVLPDPLVHDHNTTGSQTLQALLSSAGLQDQTCDLQVYKNAMAAALLEFESSHSGEERLELFDSMEQPLQANSGSWQENTDDLDALMESDEEEVSELNSASVTSDLTREDHSGGVELSGYLSSEGETDGKGRSSRRSRDCRLSVRSTRSSKKSRRQTIKYKIQVLRNIIPGGAGMEAASVLEETIRYITSLESMVRSTRFFAVQSHEKRTAKAVL</sequence>
<protein>
    <recommendedName>
        <fullName evidence="4">BHLH domain-containing protein</fullName>
    </recommendedName>
</protein>
<evidence type="ECO:0000256" key="2">
    <source>
        <dbReference type="ARBA" id="ARBA00023163"/>
    </source>
</evidence>
<dbReference type="InterPro" id="IPR045239">
    <property type="entry name" value="bHLH95_bHLH"/>
</dbReference>
<feature type="domain" description="BHLH" evidence="4">
    <location>
        <begin position="210"/>
        <end position="259"/>
    </location>
</feature>
<dbReference type="OrthoDB" id="786845at2759"/>
<evidence type="ECO:0000256" key="1">
    <source>
        <dbReference type="ARBA" id="ARBA00023015"/>
    </source>
</evidence>
<dbReference type="Proteomes" id="UP000001514">
    <property type="component" value="Unassembled WGS sequence"/>
</dbReference>
<dbReference type="CDD" id="cd11393">
    <property type="entry name" value="bHLH_AtbHLH_like"/>
    <property type="match status" value="1"/>
</dbReference>
<evidence type="ECO:0000313" key="6">
    <source>
        <dbReference type="Proteomes" id="UP000001514"/>
    </source>
</evidence>
<dbReference type="KEGG" id="smo:SELMODRAFT_414431"/>
<dbReference type="AlphaFoldDB" id="D8RSR1"/>
<dbReference type="GO" id="GO:0046983">
    <property type="term" value="F:protein dimerization activity"/>
    <property type="evidence" value="ECO:0007669"/>
    <property type="project" value="InterPro"/>
</dbReference>
<keyword evidence="1" id="KW-0805">Transcription regulation</keyword>
<name>D8RSR1_SELML</name>
<dbReference type="InParanoid" id="D8RSR1"/>